<dbReference type="Proteomes" id="UP001558652">
    <property type="component" value="Unassembled WGS sequence"/>
</dbReference>
<dbReference type="PROSITE" id="PS50211">
    <property type="entry name" value="DENN"/>
    <property type="match status" value="1"/>
</dbReference>
<evidence type="ECO:0000256" key="4">
    <source>
        <dbReference type="SAM" id="Phobius"/>
    </source>
</evidence>
<gene>
    <name evidence="6" type="ORF">AAG570_011913</name>
</gene>
<feature type="domain" description="UDENN" evidence="5">
    <location>
        <begin position="1"/>
        <end position="194"/>
    </location>
</feature>
<evidence type="ECO:0000256" key="1">
    <source>
        <dbReference type="ARBA" id="ARBA00004132"/>
    </source>
</evidence>
<dbReference type="FunFam" id="3.40.50.11500:FF:000004">
    <property type="entry name" value="DENN domain-containing protein 2C isoform X1"/>
    <property type="match status" value="1"/>
</dbReference>
<dbReference type="InterPro" id="IPR005112">
    <property type="entry name" value="dDENN_dom"/>
</dbReference>
<proteinExistence type="predicted"/>
<name>A0ABD0YHK0_9HEMI</name>
<dbReference type="EMBL" id="JBFDAA010000007">
    <property type="protein sequence ID" value="KAL1130671.1"/>
    <property type="molecule type" value="Genomic_DNA"/>
</dbReference>
<keyword evidence="4" id="KW-0472">Membrane</keyword>
<dbReference type="PANTHER" id="PTHR13196">
    <property type="entry name" value="DENN DOMAIN-CONTAINING"/>
    <property type="match status" value="1"/>
</dbReference>
<organism evidence="6 7">
    <name type="scientific">Ranatra chinensis</name>
    <dbReference type="NCBI Taxonomy" id="642074"/>
    <lineage>
        <taxon>Eukaryota</taxon>
        <taxon>Metazoa</taxon>
        <taxon>Ecdysozoa</taxon>
        <taxon>Arthropoda</taxon>
        <taxon>Hexapoda</taxon>
        <taxon>Insecta</taxon>
        <taxon>Pterygota</taxon>
        <taxon>Neoptera</taxon>
        <taxon>Paraneoptera</taxon>
        <taxon>Hemiptera</taxon>
        <taxon>Heteroptera</taxon>
        <taxon>Panheteroptera</taxon>
        <taxon>Nepomorpha</taxon>
        <taxon>Nepidae</taxon>
        <taxon>Ranatrinae</taxon>
        <taxon>Ranatra</taxon>
    </lineage>
</organism>
<feature type="compositionally biased region" description="Polar residues" evidence="3">
    <location>
        <begin position="311"/>
        <end position="322"/>
    </location>
</feature>
<dbReference type="InterPro" id="IPR040032">
    <property type="entry name" value="DENND1A/B/C"/>
</dbReference>
<dbReference type="SMART" id="SM00801">
    <property type="entry name" value="dDENN"/>
    <property type="match status" value="1"/>
</dbReference>
<evidence type="ECO:0000256" key="2">
    <source>
        <dbReference type="ARBA" id="ARBA00023329"/>
    </source>
</evidence>
<feature type="region of interest" description="Disordered" evidence="3">
    <location>
        <begin position="272"/>
        <end position="338"/>
    </location>
</feature>
<reference evidence="6 7" key="1">
    <citation type="submission" date="2024-07" db="EMBL/GenBank/DDBJ databases">
        <title>Chromosome-level genome assembly of the water stick insect Ranatra chinensis (Heteroptera: Nepidae).</title>
        <authorList>
            <person name="Liu X."/>
        </authorList>
    </citation>
    <scope>NUCLEOTIDE SEQUENCE [LARGE SCALE GENOMIC DNA]</scope>
    <source>
        <strain evidence="6">Cailab_2021Rc</strain>
        <tissue evidence="6">Muscle</tissue>
    </source>
</reference>
<dbReference type="InterPro" id="IPR037516">
    <property type="entry name" value="Tripartite_DENN"/>
</dbReference>
<dbReference type="InterPro" id="IPR001194">
    <property type="entry name" value="cDENN_dom"/>
</dbReference>
<keyword evidence="4" id="KW-1133">Transmembrane helix</keyword>
<dbReference type="InterPro" id="IPR043153">
    <property type="entry name" value="DENN_C"/>
</dbReference>
<keyword evidence="4" id="KW-0812">Transmembrane</keyword>
<dbReference type="Pfam" id="PF03455">
    <property type="entry name" value="dDENN"/>
    <property type="match status" value="1"/>
</dbReference>
<dbReference type="SMART" id="SM00799">
    <property type="entry name" value="DENN"/>
    <property type="match status" value="1"/>
</dbReference>
<comment type="caution">
    <text evidence="6">The sequence shown here is derived from an EMBL/GenBank/DDBJ whole genome shotgun (WGS) entry which is preliminary data.</text>
</comment>
<dbReference type="PANTHER" id="PTHR13196:SF14">
    <property type="entry name" value="UDENN DOMAIN-CONTAINING PROTEIN"/>
    <property type="match status" value="1"/>
</dbReference>
<dbReference type="Gene3D" id="3.40.50.11500">
    <property type="match status" value="1"/>
</dbReference>
<sequence>MITIFASMLYERRIIFTSKKLYRLSACVQAANAIIYPMIWQHIFIPVLPLPLIDYLLAPMPYLIGVPNSLLDRVRPSDIGDVVILDADNNKVNTPFDDLGSLPQDVVKQLKSQMKNKMGLLGDGVSRAFLRALVQLIGGYRDALKFHQGEKITFNSEAFVESRPANIQPFLRKMLELQIFQQFIEERLAMLNAGLGFSDEFELEACSYCDKTSSRLKAQYKDWASTMKKEGTAFIKSVKTRANPAVKSAVKTVKEKGKDVGKAYKGIRSKLRDLGDDRSRPKSSTGFFPSSTQSYRKDLNIKQRKSAAPDVSNSQTSYSALTPGSPEHGEGSGLQLSPLDMDLMGDMEGVIFSKMCTSLLDTPSPTPERPVRV</sequence>
<keyword evidence="2" id="KW-0968">Cytoplasmic vesicle</keyword>
<protein>
    <recommendedName>
        <fullName evidence="5">UDENN domain-containing protein</fullName>
    </recommendedName>
</protein>
<dbReference type="GO" id="GO:0030136">
    <property type="term" value="C:clathrin-coated vesicle"/>
    <property type="evidence" value="ECO:0007669"/>
    <property type="project" value="UniProtKB-SubCell"/>
</dbReference>
<dbReference type="AlphaFoldDB" id="A0ABD0YHK0"/>
<feature type="transmembrane region" description="Helical" evidence="4">
    <location>
        <begin position="21"/>
        <end position="40"/>
    </location>
</feature>
<keyword evidence="7" id="KW-1185">Reference proteome</keyword>
<comment type="subcellular location">
    <subcellularLocation>
        <location evidence="1">Cytoplasmic vesicle</location>
        <location evidence="1">Clathrin-coated vesicle</location>
    </subcellularLocation>
</comment>
<feature type="compositionally biased region" description="Polar residues" evidence="3">
    <location>
        <begin position="282"/>
        <end position="294"/>
    </location>
</feature>
<evidence type="ECO:0000259" key="5">
    <source>
        <dbReference type="PROSITE" id="PS50211"/>
    </source>
</evidence>
<dbReference type="Gene3D" id="6.10.140.1000">
    <property type="match status" value="1"/>
</dbReference>
<evidence type="ECO:0000313" key="6">
    <source>
        <dbReference type="EMBL" id="KAL1130671.1"/>
    </source>
</evidence>
<evidence type="ECO:0000313" key="7">
    <source>
        <dbReference type="Proteomes" id="UP001558652"/>
    </source>
</evidence>
<accession>A0ABD0YHK0</accession>
<evidence type="ECO:0000256" key="3">
    <source>
        <dbReference type="SAM" id="MobiDB-lite"/>
    </source>
</evidence>
<dbReference type="Pfam" id="PF02141">
    <property type="entry name" value="DENN"/>
    <property type="match status" value="1"/>
</dbReference>